<dbReference type="Pfam" id="PF04294">
    <property type="entry name" value="VanW"/>
    <property type="match status" value="1"/>
</dbReference>
<protein>
    <submittedName>
        <fullName evidence="2">Vancomycin resistance protein YoaR</fullName>
    </submittedName>
</protein>
<keyword evidence="1" id="KW-0732">Signal</keyword>
<dbReference type="Proteomes" id="UP001238088">
    <property type="component" value="Unassembled WGS sequence"/>
</dbReference>
<dbReference type="PANTHER" id="PTHR35788">
    <property type="entry name" value="EXPORTED PROTEIN-RELATED"/>
    <property type="match status" value="1"/>
</dbReference>
<feature type="chain" id="PRO_5045881346" evidence="1">
    <location>
        <begin position="20"/>
        <end position="308"/>
    </location>
</feature>
<dbReference type="PANTHER" id="PTHR35788:SF1">
    <property type="entry name" value="EXPORTED PROTEIN"/>
    <property type="match status" value="1"/>
</dbReference>
<dbReference type="EMBL" id="JAUSUB010000015">
    <property type="protein sequence ID" value="MDQ0271503.1"/>
    <property type="molecule type" value="Genomic_DNA"/>
</dbReference>
<evidence type="ECO:0000256" key="1">
    <source>
        <dbReference type="SAM" id="SignalP"/>
    </source>
</evidence>
<dbReference type="InterPro" id="IPR007391">
    <property type="entry name" value="Vancomycin_resist_VanW"/>
</dbReference>
<keyword evidence="3" id="KW-1185">Reference proteome</keyword>
<evidence type="ECO:0000313" key="3">
    <source>
        <dbReference type="Proteomes" id="UP001238088"/>
    </source>
</evidence>
<comment type="caution">
    <text evidence="2">The sequence shown here is derived from an EMBL/GenBank/DDBJ whole genome shotgun (WGS) entry which is preliminary data.</text>
</comment>
<proteinExistence type="predicted"/>
<gene>
    <name evidence="2" type="ORF">J2S17_003391</name>
</gene>
<reference evidence="2 3" key="1">
    <citation type="submission" date="2023-07" db="EMBL/GenBank/DDBJ databases">
        <title>Genomic Encyclopedia of Type Strains, Phase IV (KMG-IV): sequencing the most valuable type-strain genomes for metagenomic binning, comparative biology and taxonomic classification.</title>
        <authorList>
            <person name="Goeker M."/>
        </authorList>
    </citation>
    <scope>NUCLEOTIDE SEQUENCE [LARGE SCALE GENOMIC DNA]</scope>
    <source>
        <strain evidence="2 3">DSM 23494</strain>
    </source>
</reference>
<organism evidence="2 3">
    <name type="scientific">Cytobacillus purgationiresistens</name>
    <dbReference type="NCBI Taxonomy" id="863449"/>
    <lineage>
        <taxon>Bacteria</taxon>
        <taxon>Bacillati</taxon>
        <taxon>Bacillota</taxon>
        <taxon>Bacilli</taxon>
        <taxon>Bacillales</taxon>
        <taxon>Bacillaceae</taxon>
        <taxon>Cytobacillus</taxon>
    </lineage>
</organism>
<dbReference type="InterPro" id="IPR052913">
    <property type="entry name" value="Glycopeptide_resist_protein"/>
</dbReference>
<accession>A0ABU0AM80</accession>
<dbReference type="RefSeq" id="WP_307476698.1">
    <property type="nucleotide sequence ID" value="NZ_JAUSUB010000015.1"/>
</dbReference>
<name>A0ABU0AM80_9BACI</name>
<feature type="signal peptide" evidence="1">
    <location>
        <begin position="1"/>
        <end position="19"/>
    </location>
</feature>
<evidence type="ECO:0000313" key="2">
    <source>
        <dbReference type="EMBL" id="MDQ0271503.1"/>
    </source>
</evidence>
<sequence>MKITWVIGLLLFFPTASSADSLMIEQEHENIAQMNREEYAIPYSGVPFVDIERLKEFIAKLDEETYEPPIDAYIADSGRIIPEQMGSKLHRKVLIDHFYAYFYEKGASRIELPMLSVPPRVDSNLLSEINVKPIGQYITYFNSRNKNRSHNISLAAEAINNHVVFPGETFSFNKVVGKRTKERGYTRAPVIVRGELSEDIGGGICQVSSTLFNAVDRAGVKIGERYSHSKRVQYVPQGRDATVSWYGPDFTFINYYDFPILIRAKAIGGQMIIRVLSSDEIDIEPRTVPKASKMLPQEITVHGQQGID</sequence>